<dbReference type="SUPFAM" id="SSF51735">
    <property type="entry name" value="NAD(P)-binding Rossmann-fold domains"/>
    <property type="match status" value="1"/>
</dbReference>
<keyword evidence="15" id="KW-1185">Reference proteome</keyword>
<keyword evidence="4 9" id="KW-0028">Amino-acid biosynthesis</keyword>
<dbReference type="InterPro" id="IPR000304">
    <property type="entry name" value="Pyrroline-COOH_reductase"/>
</dbReference>
<dbReference type="InterPro" id="IPR036291">
    <property type="entry name" value="NAD(P)-bd_dom_sf"/>
</dbReference>
<dbReference type="NCBIfam" id="TIGR00112">
    <property type="entry name" value="proC"/>
    <property type="match status" value="1"/>
</dbReference>
<dbReference type="HAMAP" id="MF_01925">
    <property type="entry name" value="P5C_reductase"/>
    <property type="match status" value="1"/>
</dbReference>
<dbReference type="InterPro" id="IPR008927">
    <property type="entry name" value="6-PGluconate_DH-like_C_sf"/>
</dbReference>
<accession>A0A0B0IGQ7</accession>
<evidence type="ECO:0000256" key="11">
    <source>
        <dbReference type="PIRSR" id="PIRSR000193-1"/>
    </source>
</evidence>
<comment type="similarity">
    <text evidence="2 9">Belongs to the pyrroline-5-carboxylate reductase family.</text>
</comment>
<evidence type="ECO:0000256" key="6">
    <source>
        <dbReference type="ARBA" id="ARBA00022857"/>
    </source>
</evidence>
<dbReference type="PANTHER" id="PTHR11645">
    <property type="entry name" value="PYRROLINE-5-CARBOXYLATE REDUCTASE"/>
    <property type="match status" value="1"/>
</dbReference>
<evidence type="ECO:0000259" key="12">
    <source>
        <dbReference type="Pfam" id="PF03807"/>
    </source>
</evidence>
<dbReference type="PIRSF" id="PIRSF000193">
    <property type="entry name" value="Pyrrol-5-carb_rd"/>
    <property type="match status" value="1"/>
</dbReference>
<feature type="binding site" evidence="11">
    <location>
        <begin position="10"/>
        <end position="15"/>
    </location>
    <ligand>
        <name>NADP(+)</name>
        <dbReference type="ChEBI" id="CHEBI:58349"/>
    </ligand>
</feature>
<feature type="domain" description="Pyrroline-5-carboxylate reductase catalytic N-terminal" evidence="12">
    <location>
        <begin position="6"/>
        <end position="102"/>
    </location>
</feature>
<comment type="subcellular location">
    <subcellularLocation>
        <location evidence="1 9">Cytoplasm</location>
    </subcellularLocation>
</comment>
<evidence type="ECO:0000313" key="14">
    <source>
        <dbReference type="EMBL" id="KHF41773.1"/>
    </source>
</evidence>
<feature type="domain" description="Pyrroline-5-carboxylate reductase dimerisation" evidence="13">
    <location>
        <begin position="165"/>
        <end position="269"/>
    </location>
</feature>
<evidence type="ECO:0000313" key="15">
    <source>
        <dbReference type="Proteomes" id="UP000030832"/>
    </source>
</evidence>
<evidence type="ECO:0000256" key="4">
    <source>
        <dbReference type="ARBA" id="ARBA00022605"/>
    </source>
</evidence>
<dbReference type="InterPro" id="IPR029036">
    <property type="entry name" value="P5CR_dimer"/>
</dbReference>
<gene>
    <name evidence="9" type="primary">proC</name>
    <name evidence="14" type="ORF">LQ50_00250</name>
</gene>
<dbReference type="PANTHER" id="PTHR11645:SF49">
    <property type="entry name" value="PYRROLINE-5-CARBOXYLATE REDUCTASE 1"/>
    <property type="match status" value="1"/>
</dbReference>
<name>A0A0B0IGQ7_9BACI</name>
<keyword evidence="7 9" id="KW-0560">Oxidoreductase</keyword>
<dbReference type="OrthoDB" id="9805754at2"/>
<feature type="binding site" evidence="11">
    <location>
        <begin position="73"/>
        <end position="76"/>
    </location>
    <ligand>
        <name>NADP(+)</name>
        <dbReference type="ChEBI" id="CHEBI:58349"/>
    </ligand>
</feature>
<dbReference type="FunFam" id="3.40.50.720:FF:000190">
    <property type="entry name" value="Pyrroline-5-carboxylate reductase"/>
    <property type="match status" value="1"/>
</dbReference>
<evidence type="ECO:0000259" key="13">
    <source>
        <dbReference type="Pfam" id="PF14748"/>
    </source>
</evidence>
<sequence length="277" mass="29753">MLQNKTITFLGAGSMAESIIGGLVRHNVVESQQIIATNLSDQGKLNYLEHTYGIQTTSDRSEAIRQGDIVILAMKPKHVKEAIEDIQQATNSHQLFVSVLAGIPTFYIEDLLGSKAGVIRTMPNTSAKVGASATAITKGRHATDIQLHEVEQLFSSVGTVTIVKEDKLDAVTGLAGSGPAYFYYLVEAMEQAAKEAGLTADEASAFITQTIIGVGKRLQSTSKSSKELYEEVMSPNGTTEAGINVLKAQKTQEAMCKAVTRAISRSKELGEVFTKTK</sequence>
<dbReference type="Gene3D" id="3.40.50.720">
    <property type="entry name" value="NAD(P)-binding Rossmann-like Domain"/>
    <property type="match status" value="1"/>
</dbReference>
<reference evidence="14 15" key="1">
    <citation type="submission" date="2014-09" db="EMBL/GenBank/DDBJ databases">
        <title>Genome sequencing and annotation of Bacillus Okhensis strain Kh10-101T.</title>
        <authorList>
            <person name="Prakash J.S."/>
        </authorList>
    </citation>
    <scope>NUCLEOTIDE SEQUENCE [LARGE SCALE GENOMIC DNA]</scope>
    <source>
        <strain evidence="15">Kh10-101T</strain>
    </source>
</reference>
<comment type="function">
    <text evidence="8 9">Catalyzes the reduction of 1-pyrroline-5-carboxylate (PCA) to L-proline.</text>
</comment>
<evidence type="ECO:0000256" key="8">
    <source>
        <dbReference type="ARBA" id="ARBA00058118"/>
    </source>
</evidence>
<dbReference type="Proteomes" id="UP000030832">
    <property type="component" value="Unassembled WGS sequence"/>
</dbReference>
<dbReference type="GO" id="GO:0004735">
    <property type="term" value="F:pyrroline-5-carboxylate reductase activity"/>
    <property type="evidence" value="ECO:0007669"/>
    <property type="project" value="UniProtKB-UniRule"/>
</dbReference>
<dbReference type="InterPro" id="IPR028939">
    <property type="entry name" value="P5C_Rdtase_cat_N"/>
</dbReference>
<evidence type="ECO:0000256" key="10">
    <source>
        <dbReference type="NCBIfam" id="TIGR00112"/>
    </source>
</evidence>
<organism evidence="14 15">
    <name type="scientific">Halalkalibacter okhensis</name>
    <dbReference type="NCBI Taxonomy" id="333138"/>
    <lineage>
        <taxon>Bacteria</taxon>
        <taxon>Bacillati</taxon>
        <taxon>Bacillota</taxon>
        <taxon>Bacilli</taxon>
        <taxon>Bacillales</taxon>
        <taxon>Bacillaceae</taxon>
        <taxon>Halalkalibacter</taxon>
    </lineage>
</organism>
<dbReference type="eggNOG" id="COG0345">
    <property type="taxonomic scope" value="Bacteria"/>
</dbReference>
<dbReference type="SUPFAM" id="SSF48179">
    <property type="entry name" value="6-phosphogluconate dehydrogenase C-terminal domain-like"/>
    <property type="match status" value="1"/>
</dbReference>
<dbReference type="GO" id="GO:0005737">
    <property type="term" value="C:cytoplasm"/>
    <property type="evidence" value="ECO:0007669"/>
    <property type="project" value="UniProtKB-SubCell"/>
</dbReference>
<dbReference type="Pfam" id="PF03807">
    <property type="entry name" value="F420_oxidored"/>
    <property type="match status" value="1"/>
</dbReference>
<evidence type="ECO:0000256" key="3">
    <source>
        <dbReference type="ARBA" id="ARBA00022490"/>
    </source>
</evidence>
<dbReference type="UniPathway" id="UPA00098">
    <property type="reaction ID" value="UER00361"/>
</dbReference>
<keyword evidence="6 9" id="KW-0521">NADP</keyword>
<dbReference type="Pfam" id="PF14748">
    <property type="entry name" value="P5CR_dimer"/>
    <property type="match status" value="1"/>
</dbReference>
<protein>
    <recommendedName>
        <fullName evidence="9 10">Pyrroline-5-carboxylate reductase</fullName>
        <shortName evidence="9">P5C reductase</shortName>
        <shortName evidence="9">P5CR</shortName>
        <ecNumber evidence="9 10">1.5.1.2</ecNumber>
    </recommendedName>
    <alternativeName>
        <fullName evidence="9">PCA reductase</fullName>
    </alternativeName>
</protein>
<dbReference type="RefSeq" id="WP_034624872.1">
    <property type="nucleotide sequence ID" value="NZ_JRJU01000001.1"/>
</dbReference>
<comment type="catalytic activity">
    <reaction evidence="9">
        <text>L-proline + NADP(+) = (S)-1-pyrroline-5-carboxylate + NADPH + 2 H(+)</text>
        <dbReference type="Rhea" id="RHEA:14109"/>
        <dbReference type="ChEBI" id="CHEBI:15378"/>
        <dbReference type="ChEBI" id="CHEBI:17388"/>
        <dbReference type="ChEBI" id="CHEBI:57783"/>
        <dbReference type="ChEBI" id="CHEBI:58349"/>
        <dbReference type="ChEBI" id="CHEBI:60039"/>
        <dbReference type="EC" id="1.5.1.2"/>
    </reaction>
</comment>
<keyword evidence="3 9" id="KW-0963">Cytoplasm</keyword>
<evidence type="ECO:0000256" key="5">
    <source>
        <dbReference type="ARBA" id="ARBA00022650"/>
    </source>
</evidence>
<evidence type="ECO:0000256" key="9">
    <source>
        <dbReference type="HAMAP-Rule" id="MF_01925"/>
    </source>
</evidence>
<dbReference type="EMBL" id="JRJU01000001">
    <property type="protein sequence ID" value="KHF41773.1"/>
    <property type="molecule type" value="Genomic_DNA"/>
</dbReference>
<dbReference type="GO" id="GO:0055129">
    <property type="term" value="P:L-proline biosynthetic process"/>
    <property type="evidence" value="ECO:0007669"/>
    <property type="project" value="UniProtKB-UniRule"/>
</dbReference>
<evidence type="ECO:0000256" key="1">
    <source>
        <dbReference type="ARBA" id="ARBA00004496"/>
    </source>
</evidence>
<comment type="catalytic activity">
    <reaction evidence="9">
        <text>L-proline + NAD(+) = (S)-1-pyrroline-5-carboxylate + NADH + 2 H(+)</text>
        <dbReference type="Rhea" id="RHEA:14105"/>
        <dbReference type="ChEBI" id="CHEBI:15378"/>
        <dbReference type="ChEBI" id="CHEBI:17388"/>
        <dbReference type="ChEBI" id="CHEBI:57540"/>
        <dbReference type="ChEBI" id="CHEBI:57945"/>
        <dbReference type="ChEBI" id="CHEBI:60039"/>
        <dbReference type="EC" id="1.5.1.2"/>
    </reaction>
</comment>
<dbReference type="STRING" id="333138.LQ50_00250"/>
<dbReference type="EC" id="1.5.1.2" evidence="9 10"/>
<keyword evidence="5 9" id="KW-0641">Proline biosynthesis</keyword>
<dbReference type="Gene3D" id="1.10.3730.10">
    <property type="entry name" value="ProC C-terminal domain-like"/>
    <property type="match status" value="1"/>
</dbReference>
<evidence type="ECO:0000256" key="7">
    <source>
        <dbReference type="ARBA" id="ARBA00023002"/>
    </source>
</evidence>
<dbReference type="FunFam" id="1.10.3730.10:FF:000001">
    <property type="entry name" value="Pyrroline-5-carboxylate reductase"/>
    <property type="match status" value="1"/>
</dbReference>
<comment type="pathway">
    <text evidence="9">Amino-acid biosynthesis; L-proline biosynthesis; L-proline from L-glutamate 5-semialdehyde: step 1/1.</text>
</comment>
<comment type="caution">
    <text evidence="14">The sequence shown here is derived from an EMBL/GenBank/DDBJ whole genome shotgun (WGS) entry which is preliminary data.</text>
</comment>
<dbReference type="AlphaFoldDB" id="A0A0B0IGQ7"/>
<proteinExistence type="inferred from homology"/>
<evidence type="ECO:0000256" key="2">
    <source>
        <dbReference type="ARBA" id="ARBA00005525"/>
    </source>
</evidence>